<accession>A0ACC3NW94</accession>
<dbReference type="Proteomes" id="UP001281147">
    <property type="component" value="Unassembled WGS sequence"/>
</dbReference>
<reference evidence="1" key="1">
    <citation type="submission" date="2023-07" db="EMBL/GenBank/DDBJ databases">
        <title>Black Yeasts Isolated from many extreme environments.</title>
        <authorList>
            <person name="Coleine C."/>
            <person name="Stajich J.E."/>
            <person name="Selbmann L."/>
        </authorList>
    </citation>
    <scope>NUCLEOTIDE SEQUENCE</scope>
    <source>
        <strain evidence="1">CCFEE 5714</strain>
    </source>
</reference>
<gene>
    <name evidence="1" type="primary">NST1_1</name>
    <name evidence="1" type="ORF">LTR37_001300</name>
</gene>
<name>A0ACC3NW94_9PEZI</name>
<sequence length="1244" mass="135685">MATNAKLPPPTSSNHVITGPPKGVVGGNRKKQKRRAKQAARSASHPHGPPGPGGQPGDEYDEDPLGYGDEDEYDYSDAEGYNDHFIPPHAGPNGYNMPPPATGSNKKQKKKGSTDHAHSVYNPELLGNTAPPMPGPPPLPMSMTHRGSHKNIWNTSSQQERQNIKDFWLSLSEDERKSLLKIEKEAVLRKMKQQQKHSCSCTVCGRKRTAIEEELEVLYEGYYEELEQYAHHDHPPLPSADGMMPDPLQHRAPHPLAAPPPHTHPHPHPHPHHRTSQLQEHFDEDEEEYSDEEEEEYSDEDYSDDEPEALARNGVPDFFNFGQNLTVKGILTPWLEKLQNGLKGNADNLLTVADDLLKNDGRKFIEMMEQLAERRMARENEAEYAAANPSHPGGYPPGDPGYNHEDPLAAGDEYDDDEASYDSQEDYDDDMDDEDKMTGLSEEQRVQEGRRMFQIFAARMFEQRVLTAYKEKVAHERQQKLLEELEDETKLEAQREAKKQREAQKKKEKKKQQQQAKAEEKAKREAEKAAEEARVREAEEKKQEEQRRKKEEQRRKKEDEKRKQDEDRAKKEAEKARRLQEEQQRREDAERKARESKAAEKAKKDEARKREREEREAREKEARDRKALEEKEKREREAKAKAEKEAKEREKSAQQAAQPPTQQQVPQIAKRPSMVAIPGVHPKPTNSAISSPHPSIATPAIPKAPTPAKQRQASHQGSLASSPKQTHSQVSSLPSKSSSPNSSGSQQQPQQQPIGPPKAIVQKAGNQQPGPQSLNSMHTASPLHQQPMQPPPGMLHPQHPQGGFGGMPPLGFGGFQGPQGPMMHGNMGHRGPMPMYPQHGGPPMGAPNNRFGLPGMNGIPGPPPVMMMPQGRGMSFPFDASGAGQQQPPPGFGPPQTPQISNQTAPIGQPPVSAAPGGEMSRSAHSRQHSASEKERFESAANQPIARPAPIQRPSSVKPQSQGRRGSNTDVDDLSKHLGSSALLDDSDEPMPTNPNENRRASTLQAGPRNPQAPGIGPLGGGFGGPTGGFGGPGWNPPGLAPFGQSPALGQQNWGAPLPSPGMSGWANNNAAFAANSAFGPIGGNQIHRPPGAGVNRPLTIRLAVCQACKQLTNSNRGEGDGFHGMDLLLRQIESNRPPLDSAPSLREIEEICETEGDSQNGGGELQVRKESAAGDKFAVKWAPDAATPDQGRGGLSGLGEIGSPMPNKVSPSGFGAPGMGRAPGPPGGFGSLGAVGSSAPSGF</sequence>
<evidence type="ECO:0000313" key="1">
    <source>
        <dbReference type="EMBL" id="KAK3724175.1"/>
    </source>
</evidence>
<keyword evidence="2" id="KW-1185">Reference proteome</keyword>
<comment type="caution">
    <text evidence="1">The sequence shown here is derived from an EMBL/GenBank/DDBJ whole genome shotgun (WGS) entry which is preliminary data.</text>
</comment>
<evidence type="ECO:0000313" key="2">
    <source>
        <dbReference type="Proteomes" id="UP001281147"/>
    </source>
</evidence>
<proteinExistence type="predicted"/>
<dbReference type="EMBL" id="JAUTXU010000006">
    <property type="protein sequence ID" value="KAK3724175.1"/>
    <property type="molecule type" value="Genomic_DNA"/>
</dbReference>
<protein>
    <submittedName>
        <fullName evidence="1">Stress response protein nst1</fullName>
    </submittedName>
</protein>
<organism evidence="1 2">
    <name type="scientific">Vermiconidia calcicola</name>
    <dbReference type="NCBI Taxonomy" id="1690605"/>
    <lineage>
        <taxon>Eukaryota</taxon>
        <taxon>Fungi</taxon>
        <taxon>Dikarya</taxon>
        <taxon>Ascomycota</taxon>
        <taxon>Pezizomycotina</taxon>
        <taxon>Dothideomycetes</taxon>
        <taxon>Dothideomycetidae</taxon>
        <taxon>Mycosphaerellales</taxon>
        <taxon>Extremaceae</taxon>
        <taxon>Vermiconidia</taxon>
    </lineage>
</organism>